<proteinExistence type="inferred from homology"/>
<dbReference type="PANTHER" id="PTHR37315:SF1">
    <property type="entry name" value="UPF0311 PROTEIN BLR7842"/>
    <property type="match status" value="1"/>
</dbReference>
<accession>A0A6M2BPF8</accession>
<dbReference type="RefSeq" id="WP_166253997.1">
    <property type="nucleotide sequence ID" value="NZ_JAAMOW010000003.1"/>
</dbReference>
<dbReference type="Proteomes" id="UP000472676">
    <property type="component" value="Unassembled WGS sequence"/>
</dbReference>
<dbReference type="Pfam" id="PF11578">
    <property type="entry name" value="DUF3237"/>
    <property type="match status" value="1"/>
</dbReference>
<sequence>MPRLESEFLCAMHATLQAPPEVIGPTPEGIRVNFYVTGGTLDGPRLKGRLRAVGADFFTLRRDGVGELDVRTTIETDDGALIYVQYHGVGDLGEQGYERFLAGELPPRVALQTGPRFSSAHPDYQWLHRLYCVGRGEVDMQTFEVRYDIHALR</sequence>
<protein>
    <recommendedName>
        <fullName evidence="1">UPF0311 protein G7Y85_06995</fullName>
    </recommendedName>
</protein>
<name>A0A6M2BPF8_9GAMM</name>
<comment type="caution">
    <text evidence="2">The sequence shown here is derived from an EMBL/GenBank/DDBJ whole genome shotgun (WGS) entry which is preliminary data.</text>
</comment>
<dbReference type="EMBL" id="JAAMOW010000003">
    <property type="protein sequence ID" value="NGY04502.1"/>
    <property type="molecule type" value="Genomic_DNA"/>
</dbReference>
<dbReference type="HAMAP" id="MF_00775">
    <property type="entry name" value="UPF0311"/>
    <property type="match status" value="1"/>
</dbReference>
<organism evidence="2 3">
    <name type="scientific">Solimonas terrae</name>
    <dbReference type="NCBI Taxonomy" id="1396819"/>
    <lineage>
        <taxon>Bacteria</taxon>
        <taxon>Pseudomonadati</taxon>
        <taxon>Pseudomonadota</taxon>
        <taxon>Gammaproteobacteria</taxon>
        <taxon>Nevskiales</taxon>
        <taxon>Nevskiaceae</taxon>
        <taxon>Solimonas</taxon>
    </lineage>
</organism>
<evidence type="ECO:0000256" key="1">
    <source>
        <dbReference type="HAMAP-Rule" id="MF_00775"/>
    </source>
</evidence>
<dbReference type="AlphaFoldDB" id="A0A6M2BPF8"/>
<keyword evidence="3" id="KW-1185">Reference proteome</keyword>
<evidence type="ECO:0000313" key="3">
    <source>
        <dbReference type="Proteomes" id="UP000472676"/>
    </source>
</evidence>
<dbReference type="Gene3D" id="2.40.160.20">
    <property type="match status" value="1"/>
</dbReference>
<dbReference type="PANTHER" id="PTHR37315">
    <property type="entry name" value="UPF0311 PROTEIN BLR7842"/>
    <property type="match status" value="1"/>
</dbReference>
<dbReference type="InterPro" id="IPR020915">
    <property type="entry name" value="UPF0311"/>
</dbReference>
<reference evidence="2 3" key="1">
    <citation type="journal article" date="2014" name="Int. J. Syst. Evol. Microbiol.">
        <title>Solimonas terrae sp. nov., isolated from soil.</title>
        <authorList>
            <person name="Kim S.J."/>
            <person name="Moon J.Y."/>
            <person name="Weon H.Y."/>
            <person name="Ahn J.H."/>
            <person name="Chen W.M."/>
            <person name="Kwon S.W."/>
        </authorList>
    </citation>
    <scope>NUCLEOTIDE SEQUENCE [LARGE SCALE GENOMIC DNA]</scope>
    <source>
        <strain evidence="2 3">KIS83-12</strain>
    </source>
</reference>
<evidence type="ECO:0000313" key="2">
    <source>
        <dbReference type="EMBL" id="NGY04502.1"/>
    </source>
</evidence>
<gene>
    <name evidence="2" type="ORF">G7Y85_06995</name>
</gene>
<comment type="similarity">
    <text evidence="1">Belongs to the UPF0311 family.</text>
</comment>